<dbReference type="InterPro" id="IPR045298">
    <property type="entry name" value="Complex1_LYR_LYRM7"/>
</dbReference>
<organism evidence="2 3">
    <name type="scientific">Dendrobium thyrsiflorum</name>
    <name type="common">Pinecone-like raceme dendrobium</name>
    <name type="synonym">Orchid</name>
    <dbReference type="NCBI Taxonomy" id="117978"/>
    <lineage>
        <taxon>Eukaryota</taxon>
        <taxon>Viridiplantae</taxon>
        <taxon>Streptophyta</taxon>
        <taxon>Embryophyta</taxon>
        <taxon>Tracheophyta</taxon>
        <taxon>Spermatophyta</taxon>
        <taxon>Magnoliopsida</taxon>
        <taxon>Liliopsida</taxon>
        <taxon>Asparagales</taxon>
        <taxon>Orchidaceae</taxon>
        <taxon>Epidendroideae</taxon>
        <taxon>Malaxideae</taxon>
        <taxon>Dendrobiinae</taxon>
        <taxon>Dendrobium</taxon>
    </lineage>
</organism>
<dbReference type="Pfam" id="PF05347">
    <property type="entry name" value="Complex1_LYR"/>
    <property type="match status" value="1"/>
</dbReference>
<protein>
    <recommendedName>
        <fullName evidence="1">Complex 1 LYR protein domain-containing protein</fullName>
    </recommendedName>
</protein>
<dbReference type="CDD" id="cd20267">
    <property type="entry name" value="Complex1_LYR_LYRM7"/>
    <property type="match status" value="1"/>
</dbReference>
<dbReference type="AlphaFoldDB" id="A0ABD0V1T8"/>
<feature type="domain" description="Complex 1 LYR protein" evidence="1">
    <location>
        <begin position="80"/>
        <end position="141"/>
    </location>
</feature>
<name>A0ABD0V1T8_DENTH</name>
<accession>A0ABD0V1T8</accession>
<evidence type="ECO:0000313" key="3">
    <source>
        <dbReference type="Proteomes" id="UP001552299"/>
    </source>
</evidence>
<evidence type="ECO:0000313" key="2">
    <source>
        <dbReference type="EMBL" id="KAL0918915.1"/>
    </source>
</evidence>
<dbReference type="EMBL" id="JANQDX010000009">
    <property type="protein sequence ID" value="KAL0918915.1"/>
    <property type="molecule type" value="Genomic_DNA"/>
</dbReference>
<keyword evidence="3" id="KW-1185">Reference proteome</keyword>
<comment type="caution">
    <text evidence="2">The sequence shown here is derived from an EMBL/GenBank/DDBJ whole genome shotgun (WGS) entry which is preliminary data.</text>
</comment>
<dbReference type="InterPro" id="IPR008011">
    <property type="entry name" value="Complex1_LYR_dom"/>
</dbReference>
<dbReference type="PANTHER" id="PTHR47484">
    <property type="entry name" value="COMPLEX 1 PROTEIN CONTAINING PROTEIN, EXPRESSED"/>
    <property type="match status" value="1"/>
</dbReference>
<evidence type="ECO:0000259" key="1">
    <source>
        <dbReference type="Pfam" id="PF05347"/>
    </source>
</evidence>
<sequence length="168" mass="19482">MIPKPRTYIFQSVRAWRLAGVGYPSCAHPSVPEAGVRSLHEGPDTVDELLERHLVKKQQKGGGDVEFDLSEQRRLTSTRREALCLYRDIIRATRFFLWPDSRGIPWRDVLRSNARREFEEARLERDPEIITRLLIGGRDAVQSALDKLAEAQRKKIAERRAEDQRHNL</sequence>
<reference evidence="2 3" key="1">
    <citation type="journal article" date="2024" name="Plant Biotechnol. J.">
        <title>Dendrobium thyrsiflorum genome and its molecular insights into genes involved in important horticultural traits.</title>
        <authorList>
            <person name="Chen B."/>
            <person name="Wang J.Y."/>
            <person name="Zheng P.J."/>
            <person name="Li K.L."/>
            <person name="Liang Y.M."/>
            <person name="Chen X.F."/>
            <person name="Zhang C."/>
            <person name="Zhao X."/>
            <person name="He X."/>
            <person name="Zhang G.Q."/>
            <person name="Liu Z.J."/>
            <person name="Xu Q."/>
        </authorList>
    </citation>
    <scope>NUCLEOTIDE SEQUENCE [LARGE SCALE GENOMIC DNA]</scope>
    <source>
        <strain evidence="2">GZMU011</strain>
    </source>
</reference>
<gene>
    <name evidence="2" type="ORF">M5K25_010962</name>
</gene>
<proteinExistence type="predicted"/>
<dbReference type="PANTHER" id="PTHR47484:SF1">
    <property type="entry name" value="COMPLEX 1 PROTEIN CONTAINING PROTEIN, EXPRESSED"/>
    <property type="match status" value="1"/>
</dbReference>
<dbReference type="Proteomes" id="UP001552299">
    <property type="component" value="Unassembled WGS sequence"/>
</dbReference>